<dbReference type="InterPro" id="IPR027417">
    <property type="entry name" value="P-loop_NTPase"/>
</dbReference>
<accession>A0A1G6URP6</accession>
<proteinExistence type="predicted"/>
<protein>
    <recommendedName>
        <fullName evidence="6">Replication protein</fullName>
    </recommendedName>
</protein>
<dbReference type="Proteomes" id="UP000183507">
    <property type="component" value="Unassembled WGS sequence"/>
</dbReference>
<evidence type="ECO:0008006" key="6">
    <source>
        <dbReference type="Google" id="ProtNLM"/>
    </source>
</evidence>
<dbReference type="PANTHER" id="PTHR37293:SF7">
    <property type="entry name" value="HYPOTHETICAL PHAGE PROTEIN"/>
    <property type="match status" value="1"/>
</dbReference>
<dbReference type="NCBIfam" id="TIGR01714">
    <property type="entry name" value="phage_rep_org_N"/>
    <property type="match status" value="1"/>
</dbReference>
<dbReference type="EMBL" id="FMZR01000006">
    <property type="protein sequence ID" value="SDD43386.1"/>
    <property type="molecule type" value="Genomic_DNA"/>
</dbReference>
<feature type="region of interest" description="Disordered" evidence="1">
    <location>
        <begin position="123"/>
        <end position="164"/>
    </location>
</feature>
<evidence type="ECO:0000259" key="2">
    <source>
        <dbReference type="Pfam" id="PF09524"/>
    </source>
</evidence>
<feature type="domain" description="Phage conserved hypothetical protein C-terminal" evidence="2">
    <location>
        <begin position="177"/>
        <end position="249"/>
    </location>
</feature>
<feature type="compositionally biased region" description="Polar residues" evidence="1">
    <location>
        <begin position="131"/>
        <end position="151"/>
    </location>
</feature>
<dbReference type="NCBIfam" id="TIGR02220">
    <property type="entry name" value="phg_TIGR02220"/>
    <property type="match status" value="1"/>
</dbReference>
<evidence type="ECO:0000256" key="1">
    <source>
        <dbReference type="SAM" id="MobiDB-lite"/>
    </source>
</evidence>
<gene>
    <name evidence="4" type="ORF">SAMN04487767_10672</name>
</gene>
<dbReference type="InterPro" id="IPR011741">
    <property type="entry name" value="Phg_2220_C"/>
</dbReference>
<dbReference type="AlphaFoldDB" id="A0A1G6URP6"/>
<dbReference type="Pfam" id="PF09681">
    <property type="entry name" value="Phage_rep_org_N"/>
    <property type="match status" value="1"/>
</dbReference>
<reference evidence="5" key="1">
    <citation type="submission" date="2016-10" db="EMBL/GenBank/DDBJ databases">
        <authorList>
            <person name="Varghese N."/>
        </authorList>
    </citation>
    <scope>NUCLEOTIDE SEQUENCE [LARGE SCALE GENOMIC DNA]</scope>
    <source>
        <strain evidence="5">KPR-7A</strain>
    </source>
</reference>
<dbReference type="PANTHER" id="PTHR37293">
    <property type="entry name" value="PHAGE REPLICATION PROTEIN-RELATED"/>
    <property type="match status" value="1"/>
</dbReference>
<dbReference type="InterPro" id="IPR010056">
    <property type="entry name" value="Phage_rep_org__N"/>
</dbReference>
<dbReference type="Pfam" id="PF09524">
    <property type="entry name" value="Phg_2220_C"/>
    <property type="match status" value="1"/>
</dbReference>
<organism evidence="4 5">
    <name type="scientific">Bacillus wiedmannii</name>
    <dbReference type="NCBI Taxonomy" id="1890302"/>
    <lineage>
        <taxon>Bacteria</taxon>
        <taxon>Bacillati</taxon>
        <taxon>Bacillota</taxon>
        <taxon>Bacilli</taxon>
        <taxon>Bacillales</taxon>
        <taxon>Bacillaceae</taxon>
        <taxon>Bacillus</taxon>
        <taxon>Bacillus cereus group</taxon>
    </lineage>
</organism>
<feature type="region of interest" description="Disordered" evidence="1">
    <location>
        <begin position="256"/>
        <end position="287"/>
    </location>
</feature>
<feature type="domain" description="Phage replisome organiser N-terminal" evidence="3">
    <location>
        <begin position="6"/>
        <end position="126"/>
    </location>
</feature>
<evidence type="ECO:0000313" key="4">
    <source>
        <dbReference type="EMBL" id="SDD43386.1"/>
    </source>
</evidence>
<sequence>MADVKWIKLTTNMFEDDKIRLIEGMPEGDSLLVIWIKLLAQAGKTNANGYILLNENIPYTEEMLVTLFNRPPVIIRLALQTFKQFGMIEVDDNQFISITNWGKHQSLTGLDKIREDTKKRVAAHRERKRLSLSNESNGCNVTGNEPSNDSGNTNETDKEEEKELELEEDINKQIVEIVNFLNDTCSTSYRTSTKKTKDLIKARFNQGFTVDDFKKVIEIKASHWLTDEEYNQYLRPSTLFGTKFEEYLNQQLKKGANSNAKAGGRNERFDGTGGSYAQKGTRRGIQPTTVDSLKPSIDCEICSDRGYTFVKEPSEFLKGKFVDVAIECECLERKSLMARFKNAMIPTEFENARFDNYARESSVQNTLYDAMIEYLKTFNEIRDSKMNSIGFIASLGETVIKNLPPGERNQVRQENNSYGLGKTHLQIAAAKYALNKFKVVDERTGRLRGIRILCVQDVNIMAEIQSAAFLNDNKKRLNDLLHDLCTCDILVWDDIAKSKYSEFKEDMYYKIINERYLRNLPIWYTSNEDLDTLEDKIGFAAADRLYGMSKKYLYQVKGVSYRTA</sequence>
<evidence type="ECO:0000259" key="3">
    <source>
        <dbReference type="Pfam" id="PF09681"/>
    </source>
</evidence>
<dbReference type="InterPro" id="IPR053162">
    <property type="entry name" value="DnaD"/>
</dbReference>
<evidence type="ECO:0000313" key="5">
    <source>
        <dbReference type="Proteomes" id="UP000183507"/>
    </source>
</evidence>
<dbReference type="Gene3D" id="3.40.50.300">
    <property type="entry name" value="P-loop containing nucleotide triphosphate hydrolases"/>
    <property type="match status" value="1"/>
</dbReference>
<name>A0A1G6URP6_9BACI</name>